<dbReference type="InterPro" id="IPR036390">
    <property type="entry name" value="WH_DNA-bd_sf"/>
</dbReference>
<dbReference type="InterPro" id="IPR051534">
    <property type="entry name" value="CBASS_pafABC_assoc_protein"/>
</dbReference>
<dbReference type="PIRSF" id="PIRSF016838">
    <property type="entry name" value="PafC"/>
    <property type="match status" value="1"/>
</dbReference>
<dbReference type="Pfam" id="PF08279">
    <property type="entry name" value="HTH_11"/>
    <property type="match status" value="1"/>
</dbReference>
<dbReference type="InterPro" id="IPR026881">
    <property type="entry name" value="WYL_dom"/>
</dbReference>
<dbReference type="Pfam" id="PF13280">
    <property type="entry name" value="WYL"/>
    <property type="match status" value="1"/>
</dbReference>
<organism evidence="4 5">
    <name type="scientific">Clostridium moutaii</name>
    <dbReference type="NCBI Taxonomy" id="3240932"/>
    <lineage>
        <taxon>Bacteria</taxon>
        <taxon>Bacillati</taxon>
        <taxon>Bacillota</taxon>
        <taxon>Clostridia</taxon>
        <taxon>Eubacteriales</taxon>
        <taxon>Clostridiaceae</taxon>
        <taxon>Clostridium</taxon>
    </lineage>
</organism>
<dbReference type="PANTHER" id="PTHR34580">
    <property type="match status" value="1"/>
</dbReference>
<dbReference type="PROSITE" id="PS51000">
    <property type="entry name" value="HTH_DEOR_2"/>
    <property type="match status" value="1"/>
</dbReference>
<reference evidence="4 5" key="1">
    <citation type="submission" date="2024-08" db="EMBL/GenBank/DDBJ databases">
        <title>Clostridium lapicellarii sp. nov., and Clostridium renhuaiense sp. nov., two species isolated from the mud in a fermentation cellar used for producing sauce-flavour Chinese liquors.</title>
        <authorList>
            <person name="Yang F."/>
            <person name="Wang H."/>
            <person name="Chen L.Q."/>
            <person name="Zhou N."/>
            <person name="Lu J.J."/>
            <person name="Pu X.X."/>
            <person name="Wan B."/>
            <person name="Wang L."/>
            <person name="Liu S.J."/>
        </authorList>
    </citation>
    <scope>NUCLEOTIDE SEQUENCE [LARGE SCALE GENOMIC DNA]</scope>
    <source>
        <strain evidence="4 5">MT-5</strain>
    </source>
</reference>
<dbReference type="SUPFAM" id="SSF46785">
    <property type="entry name" value="Winged helix' DNA-binding domain"/>
    <property type="match status" value="1"/>
</dbReference>
<evidence type="ECO:0000256" key="1">
    <source>
        <dbReference type="ARBA" id="ARBA00023015"/>
    </source>
</evidence>
<evidence type="ECO:0000256" key="2">
    <source>
        <dbReference type="ARBA" id="ARBA00023163"/>
    </source>
</evidence>
<evidence type="ECO:0000259" key="3">
    <source>
        <dbReference type="PROSITE" id="PS51000"/>
    </source>
</evidence>
<dbReference type="RefSeq" id="WP_369705423.1">
    <property type="nucleotide sequence ID" value="NZ_JBGEWD010000020.1"/>
</dbReference>
<dbReference type="PANTHER" id="PTHR34580:SF1">
    <property type="entry name" value="PROTEIN PAFC"/>
    <property type="match status" value="1"/>
</dbReference>
<keyword evidence="5" id="KW-1185">Reference proteome</keyword>
<dbReference type="EMBL" id="JBGEWD010000020">
    <property type="protein sequence ID" value="MEY8001528.1"/>
    <property type="molecule type" value="Genomic_DNA"/>
</dbReference>
<feature type="domain" description="HTH deoR-type" evidence="3">
    <location>
        <begin position="2"/>
        <end position="60"/>
    </location>
</feature>
<dbReference type="Pfam" id="PF25583">
    <property type="entry name" value="WCX"/>
    <property type="match status" value="1"/>
</dbReference>
<evidence type="ECO:0000313" key="5">
    <source>
        <dbReference type="Proteomes" id="UP001564657"/>
    </source>
</evidence>
<dbReference type="InterPro" id="IPR013196">
    <property type="entry name" value="HTH_11"/>
</dbReference>
<accession>A0ABV4BXF9</accession>
<proteinExistence type="predicted"/>
<dbReference type="Proteomes" id="UP001564657">
    <property type="component" value="Unassembled WGS sequence"/>
</dbReference>
<dbReference type="Gene3D" id="1.10.10.10">
    <property type="entry name" value="Winged helix-like DNA-binding domain superfamily/Winged helix DNA-binding domain"/>
    <property type="match status" value="1"/>
</dbReference>
<dbReference type="InterPro" id="IPR001034">
    <property type="entry name" value="DeoR_HTH"/>
</dbReference>
<dbReference type="PROSITE" id="PS52050">
    <property type="entry name" value="WYL"/>
    <property type="match status" value="1"/>
</dbReference>
<dbReference type="InterPro" id="IPR028349">
    <property type="entry name" value="PafC-like"/>
</dbReference>
<gene>
    <name evidence="4" type="ORF">AB8U03_15260</name>
</gene>
<dbReference type="InterPro" id="IPR036388">
    <property type="entry name" value="WH-like_DNA-bd_sf"/>
</dbReference>
<keyword evidence="2" id="KW-0804">Transcription</keyword>
<comment type="caution">
    <text evidence="4">The sequence shown here is derived from an EMBL/GenBank/DDBJ whole genome shotgun (WGS) entry which is preliminary data.</text>
</comment>
<name>A0ABV4BXF9_9CLOT</name>
<sequence length="307" mass="35550">MRISRLFEIVYILLDKKIATARELADHFEVSVRTIYRDIDVLSNAGVPVYANQGKGGGITLLDDFVLNKSVLSEQEQNDILVALQNLSATRYPNIDFVLSRLSSLFKKKDSNWIEIDFSPWGSDEKHKEKFNLLKMALVNNHIITFDYFNTSGIKSSRRAEPAKLIFKDRAWYLIAFCYERKAYRTFRITRMSNVQVTDDIFDKRSPEELSSDTDKEPFHDSINLQLKVSSTGAYRVYDDFYEEDVRRNDDGSFTITTSLPGGDWIYNYLLSFGPILEGIKPQSLCNELKDKMQMMMQNLSREMDSQ</sequence>
<dbReference type="InterPro" id="IPR057727">
    <property type="entry name" value="WCX_dom"/>
</dbReference>
<keyword evidence="1" id="KW-0805">Transcription regulation</keyword>
<protein>
    <submittedName>
        <fullName evidence="4">Helix-turn-helix transcriptional regulator</fullName>
    </submittedName>
</protein>
<evidence type="ECO:0000313" key="4">
    <source>
        <dbReference type="EMBL" id="MEY8001528.1"/>
    </source>
</evidence>